<comment type="caution">
    <text evidence="2">The sequence shown here is derived from an EMBL/GenBank/DDBJ whole genome shotgun (WGS) entry which is preliminary data.</text>
</comment>
<protein>
    <submittedName>
        <fullName evidence="2">Uncharacterized protein</fullName>
    </submittedName>
</protein>
<accession>A0ABQ4DMB9</accession>
<evidence type="ECO:0000313" key="2">
    <source>
        <dbReference type="EMBL" id="GIG40493.1"/>
    </source>
</evidence>
<organism evidence="2 3">
    <name type="scientific">Cellulomonas phragmiteti</name>
    <dbReference type="NCBI Taxonomy" id="478780"/>
    <lineage>
        <taxon>Bacteria</taxon>
        <taxon>Bacillati</taxon>
        <taxon>Actinomycetota</taxon>
        <taxon>Actinomycetes</taxon>
        <taxon>Micrococcales</taxon>
        <taxon>Cellulomonadaceae</taxon>
        <taxon>Cellulomonas</taxon>
    </lineage>
</organism>
<sequence length="83" mass="8520">MTALDPIAVAAWVRATTAAQGLPEKVTDMTVLADVAVMLATGHGAERAHGAPAPRTHRPAPRGLRHASPGPVVPDRTRADLAG</sequence>
<evidence type="ECO:0000313" key="3">
    <source>
        <dbReference type="Proteomes" id="UP000614741"/>
    </source>
</evidence>
<name>A0ABQ4DMB9_9CELL</name>
<reference evidence="2 3" key="1">
    <citation type="submission" date="2021-01" db="EMBL/GenBank/DDBJ databases">
        <title>Whole genome shotgun sequence of Cellulomonas phragmiteti NBRC 110785.</title>
        <authorList>
            <person name="Komaki H."/>
            <person name="Tamura T."/>
        </authorList>
    </citation>
    <scope>NUCLEOTIDE SEQUENCE [LARGE SCALE GENOMIC DNA]</scope>
    <source>
        <strain evidence="2 3">NBRC 110785</strain>
    </source>
</reference>
<proteinExistence type="predicted"/>
<gene>
    <name evidence="2" type="ORF">Cph01nite_22550</name>
</gene>
<feature type="compositionally biased region" description="Basic residues" evidence="1">
    <location>
        <begin position="55"/>
        <end position="65"/>
    </location>
</feature>
<dbReference type="EMBL" id="BONP01000012">
    <property type="protein sequence ID" value="GIG40493.1"/>
    <property type="molecule type" value="Genomic_DNA"/>
</dbReference>
<dbReference type="Proteomes" id="UP000614741">
    <property type="component" value="Unassembled WGS sequence"/>
</dbReference>
<evidence type="ECO:0000256" key="1">
    <source>
        <dbReference type="SAM" id="MobiDB-lite"/>
    </source>
</evidence>
<keyword evidence="3" id="KW-1185">Reference proteome</keyword>
<feature type="region of interest" description="Disordered" evidence="1">
    <location>
        <begin position="44"/>
        <end position="83"/>
    </location>
</feature>